<name>A0A5B8A2E8_9BACT</name>
<sequence length="139" mass="15770">MSLPFTKEITYTSSALCNVVCHPDGYLRLDWKNARATSAEVRETYQQVAAALKRYGLRKILSIHDHRQPIPLDVQKWMTDEWIPSTVLATGWAYCAVVESHQPLTRLAVKAIISVSSQQLTFHYSSAVEEGIAWLRSHN</sequence>
<dbReference type="AlphaFoldDB" id="A0A5B8A2E8"/>
<dbReference type="RefSeq" id="WP_139516738.1">
    <property type="nucleotide sequence ID" value="NZ_CP040896.1"/>
</dbReference>
<reference evidence="1 2" key="1">
    <citation type="submission" date="2019-06" db="EMBL/GenBank/DDBJ databases">
        <authorList>
            <person name="Srinivasan S."/>
        </authorList>
    </citation>
    <scope>NUCLEOTIDE SEQUENCE [LARGE SCALE GENOMIC DNA]</scope>
    <source>
        <strain evidence="1 2">17J68-5</strain>
    </source>
</reference>
<dbReference type="Proteomes" id="UP000305398">
    <property type="component" value="Chromosome"/>
</dbReference>
<evidence type="ECO:0000313" key="2">
    <source>
        <dbReference type="Proteomes" id="UP000305398"/>
    </source>
</evidence>
<protein>
    <recommendedName>
        <fullName evidence="3">STAS/SEC14 domain-containing protein</fullName>
    </recommendedName>
</protein>
<evidence type="ECO:0008006" key="3">
    <source>
        <dbReference type="Google" id="ProtNLM"/>
    </source>
</evidence>
<keyword evidence="2" id="KW-1185">Reference proteome</keyword>
<gene>
    <name evidence="1" type="ORF">FHG12_16310</name>
</gene>
<proteinExistence type="predicted"/>
<dbReference type="EMBL" id="CP040896">
    <property type="protein sequence ID" value="QDA61564.1"/>
    <property type="molecule type" value="Genomic_DNA"/>
</dbReference>
<dbReference type="OrthoDB" id="881824at2"/>
<accession>A0A5B8A2E8</accession>
<organism evidence="1 2">
    <name type="scientific">Hymenobacter jejuensis</name>
    <dbReference type="NCBI Taxonomy" id="2502781"/>
    <lineage>
        <taxon>Bacteria</taxon>
        <taxon>Pseudomonadati</taxon>
        <taxon>Bacteroidota</taxon>
        <taxon>Cytophagia</taxon>
        <taxon>Cytophagales</taxon>
        <taxon>Hymenobacteraceae</taxon>
        <taxon>Hymenobacter</taxon>
    </lineage>
</organism>
<evidence type="ECO:0000313" key="1">
    <source>
        <dbReference type="EMBL" id="QDA61564.1"/>
    </source>
</evidence>
<dbReference type="KEGG" id="hyj:FHG12_16310"/>